<keyword evidence="4" id="KW-0493">Microtubule</keyword>
<keyword evidence="9" id="KW-1185">Reference proteome</keyword>
<dbReference type="STRING" id="180498.A0A067K2L1"/>
<dbReference type="GO" id="GO:0005874">
    <property type="term" value="C:microtubule"/>
    <property type="evidence" value="ECO:0007669"/>
    <property type="project" value="UniProtKB-KW"/>
</dbReference>
<name>A0A067K2L1_JATCU</name>
<feature type="compositionally biased region" description="Polar residues" evidence="7">
    <location>
        <begin position="39"/>
        <end position="60"/>
    </location>
</feature>
<comment type="subcellular location">
    <subcellularLocation>
        <location evidence="1">Cytoplasm</location>
        <location evidence="1">Cytoskeleton</location>
    </subcellularLocation>
</comment>
<keyword evidence="6" id="KW-0206">Cytoskeleton</keyword>
<gene>
    <name evidence="8" type="ORF">JCGZ_16642</name>
</gene>
<evidence type="ECO:0000256" key="7">
    <source>
        <dbReference type="SAM" id="MobiDB-lite"/>
    </source>
</evidence>
<dbReference type="PANTHER" id="PTHR31246:SF18">
    <property type="entry name" value="MICROTUBULE-ASSOCIATED PROTEIN 70-1-LIKE"/>
    <property type="match status" value="1"/>
</dbReference>
<feature type="region of interest" description="Disordered" evidence="7">
    <location>
        <begin position="230"/>
        <end position="265"/>
    </location>
</feature>
<dbReference type="PANTHER" id="PTHR31246">
    <property type="entry name" value="MICROTUBULE-ASSOCIATED PROTEIN 70-2"/>
    <property type="match status" value="1"/>
</dbReference>
<evidence type="ECO:0000313" key="8">
    <source>
        <dbReference type="EMBL" id="KDP29253.1"/>
    </source>
</evidence>
<accession>A0A067K2L1</accession>
<feature type="region of interest" description="Disordered" evidence="7">
    <location>
        <begin position="36"/>
        <end position="73"/>
    </location>
</feature>
<organism evidence="8 9">
    <name type="scientific">Jatropha curcas</name>
    <name type="common">Barbados nut</name>
    <dbReference type="NCBI Taxonomy" id="180498"/>
    <lineage>
        <taxon>Eukaryota</taxon>
        <taxon>Viridiplantae</taxon>
        <taxon>Streptophyta</taxon>
        <taxon>Embryophyta</taxon>
        <taxon>Tracheophyta</taxon>
        <taxon>Spermatophyta</taxon>
        <taxon>Magnoliopsida</taxon>
        <taxon>eudicotyledons</taxon>
        <taxon>Gunneridae</taxon>
        <taxon>Pentapetalae</taxon>
        <taxon>rosids</taxon>
        <taxon>fabids</taxon>
        <taxon>Malpighiales</taxon>
        <taxon>Euphorbiaceae</taxon>
        <taxon>Crotonoideae</taxon>
        <taxon>Jatropheae</taxon>
        <taxon>Jatropha</taxon>
    </lineage>
</organism>
<dbReference type="InterPro" id="IPR009768">
    <property type="entry name" value="MAP70"/>
</dbReference>
<evidence type="ECO:0000256" key="2">
    <source>
        <dbReference type="ARBA" id="ARBA00008825"/>
    </source>
</evidence>
<reference evidence="8 9" key="1">
    <citation type="journal article" date="2014" name="PLoS ONE">
        <title>Global Analysis of Gene Expression Profiles in Physic Nut (Jatropha curcas L.) Seedlings Exposed to Salt Stress.</title>
        <authorList>
            <person name="Zhang L."/>
            <person name="Zhang C."/>
            <person name="Wu P."/>
            <person name="Chen Y."/>
            <person name="Li M."/>
            <person name="Jiang H."/>
            <person name="Wu G."/>
        </authorList>
    </citation>
    <scope>NUCLEOTIDE SEQUENCE [LARGE SCALE GENOMIC DNA]</scope>
    <source>
        <strain evidence="9">cv. GZQX0401</strain>
        <tissue evidence="8">Young leaves</tissue>
    </source>
</reference>
<evidence type="ECO:0000256" key="6">
    <source>
        <dbReference type="ARBA" id="ARBA00023212"/>
    </source>
</evidence>
<dbReference type="Pfam" id="PF07058">
    <property type="entry name" value="MAP70"/>
    <property type="match status" value="1"/>
</dbReference>
<dbReference type="EMBL" id="KK914761">
    <property type="protein sequence ID" value="KDP29253.1"/>
    <property type="molecule type" value="Genomic_DNA"/>
</dbReference>
<dbReference type="Proteomes" id="UP000027138">
    <property type="component" value="Unassembled WGS sequence"/>
</dbReference>
<dbReference type="GO" id="GO:0007010">
    <property type="term" value="P:cytoskeleton organization"/>
    <property type="evidence" value="ECO:0007669"/>
    <property type="project" value="InterPro"/>
</dbReference>
<evidence type="ECO:0000256" key="4">
    <source>
        <dbReference type="ARBA" id="ARBA00022701"/>
    </source>
</evidence>
<dbReference type="AlphaFoldDB" id="A0A067K2L1"/>
<keyword evidence="3" id="KW-0963">Cytoplasm</keyword>
<dbReference type="GO" id="GO:0008017">
    <property type="term" value="F:microtubule binding"/>
    <property type="evidence" value="ECO:0007669"/>
    <property type="project" value="InterPro"/>
</dbReference>
<comment type="similarity">
    <text evidence="2">Belongs to the MAP70 family.</text>
</comment>
<protein>
    <submittedName>
        <fullName evidence="8">Uncharacterized protein</fullName>
    </submittedName>
</protein>
<evidence type="ECO:0000313" key="9">
    <source>
        <dbReference type="Proteomes" id="UP000027138"/>
    </source>
</evidence>
<keyword evidence="5" id="KW-0175">Coiled coil</keyword>
<evidence type="ECO:0000256" key="5">
    <source>
        <dbReference type="ARBA" id="ARBA00023054"/>
    </source>
</evidence>
<proteinExistence type="inferred from homology"/>
<sequence length="265" mass="29357">MQQLKDKLAVAERTAKAEAQLKERYQLRFKVLEERLKASNGNSRGPSEVRSTCNGPSRRQSLGGAESVSRSSSNGYLLRKASNLQVGSYQSNSAATLLRHAEASSSSFEEGSGSLDSDKSIPEKINLDNAVTIASNQTQSSQTVVKCEKHLNGMPMEKSKSEHEDYVSGILYDILQKEVITLRKACHEKDQSLNDKDDAIEMLAKKVDTLSKAMEVEAKKMRREAAAREKEVAAMRVSKEHDHRTRRSSAPRAAHLLSARNPRNS</sequence>
<feature type="compositionally biased region" description="Basic and acidic residues" evidence="7">
    <location>
        <begin position="230"/>
        <end position="243"/>
    </location>
</feature>
<evidence type="ECO:0000256" key="1">
    <source>
        <dbReference type="ARBA" id="ARBA00004245"/>
    </source>
</evidence>
<evidence type="ECO:0000256" key="3">
    <source>
        <dbReference type="ARBA" id="ARBA00022490"/>
    </source>
</evidence>
<dbReference type="OrthoDB" id="1730348at2759"/>